<dbReference type="OrthoDB" id="3426083at2"/>
<accession>A0A7Y9XA53</accession>
<dbReference type="AlphaFoldDB" id="A0A1V3C2V8"/>
<accession>A0A1V3C2V8</accession>
<dbReference type="RefSeq" id="WP_077691400.1">
    <property type="nucleotide sequence ID" value="NZ_JACCHL010000001.1"/>
</dbReference>
<dbReference type="Proteomes" id="UP000584931">
    <property type="component" value="Unassembled WGS sequence"/>
</dbReference>
<reference evidence="2" key="2">
    <citation type="submission" date="2016-08" db="EMBL/GenBank/DDBJ databases">
        <authorList>
            <person name="Seilhamer J.J."/>
        </authorList>
    </citation>
    <scope>NUCLEOTIDE SEQUENCE [LARGE SCALE GENOMIC DNA]</scope>
    <source>
        <strain evidence="2">UTMC102</strain>
    </source>
</reference>
<keyword evidence="3" id="KW-1185">Reference proteome</keyword>
<evidence type="ECO:0000313" key="2">
    <source>
        <dbReference type="EMBL" id="OOC54978.1"/>
    </source>
</evidence>
<organism evidence="2 3">
    <name type="scientific">Nocardiopsis sinuspersici</name>
    <dbReference type="NCBI Taxonomy" id="501010"/>
    <lineage>
        <taxon>Bacteria</taxon>
        <taxon>Bacillati</taxon>
        <taxon>Actinomycetota</taxon>
        <taxon>Actinomycetes</taxon>
        <taxon>Streptosporangiales</taxon>
        <taxon>Nocardiopsidaceae</taxon>
        <taxon>Nocardiopsis</taxon>
    </lineage>
</organism>
<dbReference type="EMBL" id="MCOK01000001">
    <property type="protein sequence ID" value="OOC54978.1"/>
    <property type="molecule type" value="Genomic_DNA"/>
</dbReference>
<reference evidence="1 4" key="3">
    <citation type="submission" date="2020-07" db="EMBL/GenBank/DDBJ databases">
        <title>Sequencing the genomes of 1000 actinobacteria strains.</title>
        <authorList>
            <person name="Klenk H.-P."/>
        </authorList>
    </citation>
    <scope>NUCLEOTIDE SEQUENCE [LARGE SCALE GENOMIC DNA]</scope>
    <source>
        <strain evidence="1 4">DSM 45278</strain>
    </source>
</reference>
<sequence>MKQDLTALCCDCGTIREVSDYQSVGEAQSAYGLARCVVWRKCRTCGYRTYHAYLRGDEDRDELEDALRLDGALAAEALDEEVEQLRLCGVEVGHAPVPAIWDGQSVGMVTQRLSDRAYSIVLDPESSVVSRLKLIDMMWNELLVGDHDDRWFIQEAEDDETPAYAVRLFGYRTRG</sequence>
<dbReference type="Proteomes" id="UP000189004">
    <property type="component" value="Unassembled WGS sequence"/>
</dbReference>
<dbReference type="InterPro" id="IPR045631">
    <property type="entry name" value="DUF6315"/>
</dbReference>
<evidence type="ECO:0000313" key="4">
    <source>
        <dbReference type="Proteomes" id="UP000584931"/>
    </source>
</evidence>
<protein>
    <submittedName>
        <fullName evidence="2">Uncharacterized protein</fullName>
    </submittedName>
</protein>
<proteinExistence type="predicted"/>
<gene>
    <name evidence="1" type="ORF">HNR06_000796</name>
    <name evidence="2" type="ORF">NOSIN_15175</name>
</gene>
<comment type="caution">
    <text evidence="2">The sequence shown here is derived from an EMBL/GenBank/DDBJ whole genome shotgun (WGS) entry which is preliminary data.</text>
</comment>
<reference evidence="3" key="1">
    <citation type="submission" date="2016-08" db="EMBL/GenBank/DDBJ databases">
        <authorList>
            <person name="Tokovenko B."/>
            <person name="Kalinowski J."/>
        </authorList>
    </citation>
    <scope>NUCLEOTIDE SEQUENCE [LARGE SCALE GENOMIC DNA]</scope>
    <source>
        <strain evidence="3">UTMC102</strain>
    </source>
</reference>
<evidence type="ECO:0000313" key="3">
    <source>
        <dbReference type="Proteomes" id="UP000189004"/>
    </source>
</evidence>
<dbReference type="EMBL" id="JACCHL010000001">
    <property type="protein sequence ID" value="NYH51207.1"/>
    <property type="molecule type" value="Genomic_DNA"/>
</dbReference>
<dbReference type="Pfam" id="PF19836">
    <property type="entry name" value="DUF6315"/>
    <property type="match status" value="1"/>
</dbReference>
<name>A0A1V3C2V8_9ACTN</name>
<evidence type="ECO:0000313" key="1">
    <source>
        <dbReference type="EMBL" id="NYH51207.1"/>
    </source>
</evidence>